<comment type="caution">
    <text evidence="1">The sequence shown here is derived from an EMBL/GenBank/DDBJ whole genome shotgun (WGS) entry which is preliminary data.</text>
</comment>
<protein>
    <submittedName>
        <fullName evidence="1">Uncharacterized protein</fullName>
    </submittedName>
</protein>
<accession>X1EVZ6</accession>
<name>X1EVZ6_9ZZZZ</name>
<gene>
    <name evidence="1" type="ORF">S03H2_20395</name>
</gene>
<feature type="non-terminal residue" evidence="1">
    <location>
        <position position="1"/>
    </location>
</feature>
<dbReference type="EMBL" id="BARU01010745">
    <property type="protein sequence ID" value="GAH36752.1"/>
    <property type="molecule type" value="Genomic_DNA"/>
</dbReference>
<evidence type="ECO:0000313" key="1">
    <source>
        <dbReference type="EMBL" id="GAH36752.1"/>
    </source>
</evidence>
<dbReference type="AlphaFoldDB" id="X1EVZ6"/>
<proteinExistence type="predicted"/>
<reference evidence="1" key="1">
    <citation type="journal article" date="2014" name="Front. Microbiol.">
        <title>High frequency of phylogenetically diverse reductive dehalogenase-homologous genes in deep subseafloor sedimentary metagenomes.</title>
        <authorList>
            <person name="Kawai M."/>
            <person name="Futagami T."/>
            <person name="Toyoda A."/>
            <person name="Takaki Y."/>
            <person name="Nishi S."/>
            <person name="Hori S."/>
            <person name="Arai W."/>
            <person name="Tsubouchi T."/>
            <person name="Morono Y."/>
            <person name="Uchiyama I."/>
            <person name="Ito T."/>
            <person name="Fujiyama A."/>
            <person name="Inagaki F."/>
            <person name="Takami H."/>
        </authorList>
    </citation>
    <scope>NUCLEOTIDE SEQUENCE</scope>
    <source>
        <strain evidence="1">Expedition CK06-06</strain>
    </source>
</reference>
<sequence>EMLKSCEHFSTLWDYLRTERRRLILYLCYSLRKKSDPIDLDLIKACFEEAGVIVPRNERLGDDIKFLQEMELVEYIKGHRGPEYRISIPLMENWIELNIDGIDIIENAKIEGEERAL</sequence>
<organism evidence="1">
    <name type="scientific">marine sediment metagenome</name>
    <dbReference type="NCBI Taxonomy" id="412755"/>
    <lineage>
        <taxon>unclassified sequences</taxon>
        <taxon>metagenomes</taxon>
        <taxon>ecological metagenomes</taxon>
    </lineage>
</organism>